<dbReference type="EMBL" id="HG322949">
    <property type="protein sequence ID" value="CDG85092.1"/>
    <property type="molecule type" value="Genomic_DNA"/>
</dbReference>
<evidence type="ECO:0000313" key="1">
    <source>
        <dbReference type="EMBL" id="CDG85092.1"/>
    </source>
</evidence>
<name>W0VCR1_9BURK</name>
<sequence length="53" mass="5932">MDYFGAVSATLKQGKIPTKTHFSTQLPTLEEAKIVVKRFPIGKKGILLMKLRT</sequence>
<dbReference type="STRING" id="1349767.GJA_4485"/>
<organism evidence="1 2">
    <name type="scientific">Janthinobacterium agaricidamnosum NBRC 102515 = DSM 9628</name>
    <dbReference type="NCBI Taxonomy" id="1349767"/>
    <lineage>
        <taxon>Bacteria</taxon>
        <taxon>Pseudomonadati</taxon>
        <taxon>Pseudomonadota</taxon>
        <taxon>Betaproteobacteria</taxon>
        <taxon>Burkholderiales</taxon>
        <taxon>Oxalobacteraceae</taxon>
        <taxon>Janthinobacterium</taxon>
    </lineage>
</organism>
<protein>
    <submittedName>
        <fullName evidence="1">Uncharacterized protein</fullName>
    </submittedName>
</protein>
<dbReference type="KEGG" id="jag:GJA_4485"/>
<dbReference type="PATRIC" id="fig|1349767.4.peg.1126"/>
<dbReference type="AlphaFoldDB" id="W0VCR1"/>
<reference evidence="1 2" key="1">
    <citation type="journal article" date="2015" name="Genome Announc.">
        <title>Genome Sequence of Mushroom Soft-Rot Pathogen Janthinobacterium agaricidamnosum.</title>
        <authorList>
            <person name="Graupner K."/>
            <person name="Lackner G."/>
            <person name="Hertweck C."/>
        </authorList>
    </citation>
    <scope>NUCLEOTIDE SEQUENCE [LARGE SCALE GENOMIC DNA]</scope>
    <source>
        <strain evidence="2">NBRC 102515 / DSM 9628</strain>
    </source>
</reference>
<dbReference type="Proteomes" id="UP000027604">
    <property type="component" value="Chromosome I"/>
</dbReference>
<gene>
    <name evidence="1" type="ORF">GJA_4485</name>
</gene>
<accession>W0VCR1</accession>
<proteinExistence type="predicted"/>
<keyword evidence="2" id="KW-1185">Reference proteome</keyword>
<dbReference type="HOGENOM" id="CLU_3062386_0_0_4"/>
<evidence type="ECO:0000313" key="2">
    <source>
        <dbReference type="Proteomes" id="UP000027604"/>
    </source>
</evidence>